<dbReference type="AlphaFoldDB" id="A0AAW0CUJ9"/>
<protein>
    <submittedName>
        <fullName evidence="2">Uncharacterized protein</fullName>
    </submittedName>
</protein>
<feature type="compositionally biased region" description="Polar residues" evidence="1">
    <location>
        <begin position="422"/>
        <end position="438"/>
    </location>
</feature>
<comment type="caution">
    <text evidence="2">The sequence shown here is derived from an EMBL/GenBank/DDBJ whole genome shotgun (WGS) entry which is preliminary data.</text>
</comment>
<name>A0AAW0CUJ9_9AGAR</name>
<accession>A0AAW0CUJ9</accession>
<gene>
    <name evidence="2" type="ORF">VNI00_009037</name>
</gene>
<proteinExistence type="predicted"/>
<evidence type="ECO:0000313" key="2">
    <source>
        <dbReference type="EMBL" id="KAK7041748.1"/>
    </source>
</evidence>
<evidence type="ECO:0000313" key="3">
    <source>
        <dbReference type="Proteomes" id="UP001383192"/>
    </source>
</evidence>
<organism evidence="2 3">
    <name type="scientific">Paramarasmius palmivorus</name>
    <dbReference type="NCBI Taxonomy" id="297713"/>
    <lineage>
        <taxon>Eukaryota</taxon>
        <taxon>Fungi</taxon>
        <taxon>Dikarya</taxon>
        <taxon>Basidiomycota</taxon>
        <taxon>Agaricomycotina</taxon>
        <taxon>Agaricomycetes</taxon>
        <taxon>Agaricomycetidae</taxon>
        <taxon>Agaricales</taxon>
        <taxon>Marasmiineae</taxon>
        <taxon>Marasmiaceae</taxon>
        <taxon>Paramarasmius</taxon>
    </lineage>
</organism>
<dbReference type="Proteomes" id="UP001383192">
    <property type="component" value="Unassembled WGS sequence"/>
</dbReference>
<dbReference type="EMBL" id="JAYKXP010000032">
    <property type="protein sequence ID" value="KAK7041748.1"/>
    <property type="molecule type" value="Genomic_DNA"/>
</dbReference>
<keyword evidence="3" id="KW-1185">Reference proteome</keyword>
<sequence>MAFSNLTDFNIGGKAVLQNIERDQYNDHSRTVINAQVVNVKTSVIQQQGDNNDEYKQFREIIRGDLYCEKELYRDTRNIGEWQEGRRNQFHWKQIFKARRTIQIQTSEISGNDHRPFTVISYHGEEAYEAWRQDFEKYSQDRRPYRLQLFGITRSKIPSLIFYDEEMMPFAQVLKTGMFWMEMYVSILAGQLECNPREVWIDWKKGRLCAGIEGPQFETTVIPWPRLSPIKITLEMLNEGIFGRYLREYGTQDMDRAALAIARHHSSLLVYYHEVLDLHDHWVNIMHIPEYEATPQPIPNDFLEILRFDTVYSASLEPIARLRKRYRTIWEWSHITECFGYRNGVILESGMTSVNFNIVNWKRESMNQQSECLSFLVPGVRFQPEHALTAHFHSILAARQHASDMSRIFLPTCSVRIELVPRNNNADGPGNSPSTSDPSDVYLVLPTPPASVDFWSFRSWYLTIAREYYWSSDEAGEKRIPYHECIRMGLPRLVPGPIRLSLRSWPKDAYDSIYQYQLARGFDPSTTRFAETLGLPIYDPVVPKVKKRLEELEHGPRKSYWWKASCDFDIPAFAI</sequence>
<reference evidence="2 3" key="1">
    <citation type="submission" date="2024-01" db="EMBL/GenBank/DDBJ databases">
        <title>A draft genome for a cacao thread blight-causing isolate of Paramarasmius palmivorus.</title>
        <authorList>
            <person name="Baruah I.K."/>
            <person name="Bukari Y."/>
            <person name="Amoako-Attah I."/>
            <person name="Meinhardt L.W."/>
            <person name="Bailey B.A."/>
            <person name="Cohen S.P."/>
        </authorList>
    </citation>
    <scope>NUCLEOTIDE SEQUENCE [LARGE SCALE GENOMIC DNA]</scope>
    <source>
        <strain evidence="2 3">GH-12</strain>
    </source>
</reference>
<evidence type="ECO:0000256" key="1">
    <source>
        <dbReference type="SAM" id="MobiDB-lite"/>
    </source>
</evidence>
<feature type="region of interest" description="Disordered" evidence="1">
    <location>
        <begin position="421"/>
        <end position="440"/>
    </location>
</feature>